<protein>
    <recommendedName>
        <fullName evidence="1">Cathepsin propeptide inhibitor domain-containing protein</fullName>
    </recommendedName>
</protein>
<dbReference type="SMART" id="SM00848">
    <property type="entry name" value="Inhibitor_I29"/>
    <property type="match status" value="1"/>
</dbReference>
<organism evidence="2">
    <name type="scientific">Aegilops tauschii</name>
    <name type="common">Tausch's goatgrass</name>
    <name type="synonym">Aegilops squarrosa</name>
    <dbReference type="NCBI Taxonomy" id="37682"/>
    <lineage>
        <taxon>Eukaryota</taxon>
        <taxon>Viridiplantae</taxon>
        <taxon>Streptophyta</taxon>
        <taxon>Embryophyta</taxon>
        <taxon>Tracheophyta</taxon>
        <taxon>Spermatophyta</taxon>
        <taxon>Magnoliopsida</taxon>
        <taxon>Liliopsida</taxon>
        <taxon>Poales</taxon>
        <taxon>Poaceae</taxon>
        <taxon>BOP clade</taxon>
        <taxon>Pooideae</taxon>
        <taxon>Triticodae</taxon>
        <taxon>Triticeae</taxon>
        <taxon>Triticinae</taxon>
        <taxon>Aegilops</taxon>
    </lineage>
</organism>
<evidence type="ECO:0000313" key="2">
    <source>
        <dbReference type="EnsemblPlants" id="EMT03961"/>
    </source>
</evidence>
<accession>M8AHK7</accession>
<dbReference type="Gene3D" id="3.90.70.10">
    <property type="entry name" value="Cysteine proteinases"/>
    <property type="match status" value="1"/>
</dbReference>
<sequence>MAFSHGGTWPVIPTVVLLIGGLLAAVPAASGGHVDAGDMLMMDRFRQWQGTHTRSYLSAEERLQRFEVYRSNVEYIDAANRRGDLTYELGENQFADLTGEEFVARYASSHDAGGHTDSVITSPPAAGGPPAAVITPAAEADGLWSSGGGDDSLEAPLPPSVDWRAKGAVTPVKNQGSQCCTYSSIILTFLELPRAVGIGPLPSA</sequence>
<dbReference type="PANTHER" id="PTHR12411">
    <property type="entry name" value="CYSTEINE PROTEASE FAMILY C1-RELATED"/>
    <property type="match status" value="1"/>
</dbReference>
<dbReference type="InterPro" id="IPR013128">
    <property type="entry name" value="Peptidase_C1A"/>
</dbReference>
<evidence type="ECO:0000259" key="1">
    <source>
        <dbReference type="SMART" id="SM00848"/>
    </source>
</evidence>
<dbReference type="EnsemblPlants" id="EMT03961">
    <property type="protein sequence ID" value="EMT03961"/>
    <property type="gene ID" value="F775_52351"/>
</dbReference>
<dbReference type="SUPFAM" id="SSF54001">
    <property type="entry name" value="Cysteine proteinases"/>
    <property type="match status" value="1"/>
</dbReference>
<dbReference type="AlphaFoldDB" id="M8AHK7"/>
<proteinExistence type="predicted"/>
<dbReference type="InterPro" id="IPR038765">
    <property type="entry name" value="Papain-like_cys_pep_sf"/>
</dbReference>
<dbReference type="Gene3D" id="1.10.287.2250">
    <property type="match status" value="1"/>
</dbReference>
<reference evidence="2" key="1">
    <citation type="submission" date="2015-06" db="UniProtKB">
        <authorList>
            <consortium name="EnsemblPlants"/>
        </authorList>
    </citation>
    <scope>IDENTIFICATION</scope>
</reference>
<feature type="domain" description="Cathepsin propeptide inhibitor" evidence="1">
    <location>
        <begin position="45"/>
        <end position="102"/>
    </location>
</feature>
<name>M8AHK7_AEGTA</name>
<dbReference type="Pfam" id="PF08246">
    <property type="entry name" value="Inhibitor_I29"/>
    <property type="match status" value="1"/>
</dbReference>
<dbReference type="GO" id="GO:0008234">
    <property type="term" value="F:cysteine-type peptidase activity"/>
    <property type="evidence" value="ECO:0007669"/>
    <property type="project" value="InterPro"/>
</dbReference>
<dbReference type="InterPro" id="IPR013201">
    <property type="entry name" value="Prot_inhib_I29"/>
</dbReference>